<keyword evidence="5" id="KW-0862">Zinc</keyword>
<keyword evidence="3" id="KW-0804">Transcription</keyword>
<dbReference type="InterPro" id="IPR000812">
    <property type="entry name" value="TFIIB"/>
</dbReference>
<dbReference type="InterPro" id="IPR036915">
    <property type="entry name" value="Cyclin-like_sf"/>
</dbReference>
<evidence type="ECO:0000256" key="2">
    <source>
        <dbReference type="ARBA" id="ARBA00023015"/>
    </source>
</evidence>
<dbReference type="GO" id="GO:0097550">
    <property type="term" value="C:transcription preinitiation complex"/>
    <property type="evidence" value="ECO:0007669"/>
    <property type="project" value="TreeGrafter"/>
</dbReference>
<dbReference type="SUPFAM" id="SSF47954">
    <property type="entry name" value="Cyclin-like"/>
    <property type="match status" value="2"/>
</dbReference>
<keyword evidence="2" id="KW-0805">Transcription regulation</keyword>
<dbReference type="Gene3D" id="1.10.472.10">
    <property type="entry name" value="Cyclin-like"/>
    <property type="match status" value="1"/>
</dbReference>
<dbReference type="Proteomes" id="UP000243127">
    <property type="component" value="Nucleomorph 3"/>
</dbReference>
<dbReference type="Pfam" id="PF08271">
    <property type="entry name" value="Zn_Ribbon_TF"/>
    <property type="match status" value="1"/>
</dbReference>
<evidence type="ECO:0000259" key="6">
    <source>
        <dbReference type="PROSITE" id="PS51134"/>
    </source>
</evidence>
<dbReference type="AlphaFoldDB" id="A9BL15"/>
<keyword evidence="1" id="KW-0677">Repeat</keyword>
<evidence type="ECO:0000256" key="1">
    <source>
        <dbReference type="ARBA" id="ARBA00022737"/>
    </source>
</evidence>
<proteinExistence type="predicted"/>
<evidence type="ECO:0000313" key="8">
    <source>
        <dbReference type="Proteomes" id="UP000243127"/>
    </source>
</evidence>
<protein>
    <recommendedName>
        <fullName evidence="4">General transcription factor TFIIB</fullName>
    </recommendedName>
</protein>
<gene>
    <name evidence="7" type="ORF">HAN_3g388</name>
</gene>
<dbReference type="PROSITE" id="PS51134">
    <property type="entry name" value="ZF_TFIIB"/>
    <property type="match status" value="1"/>
</dbReference>
<evidence type="ECO:0000256" key="3">
    <source>
        <dbReference type="ARBA" id="ARBA00023163"/>
    </source>
</evidence>
<reference evidence="7 8" key="1">
    <citation type="journal article" date="2007" name="Proc. Natl. Acad. Sci. U.S.A.">
        <title>Nucleomorph genome of Hemiselmis andersenii reveals complete intron loss and compaction as a driver of protein structure and function.</title>
        <authorList>
            <person name="Lane C.E."/>
            <person name="van den Heuvel K."/>
            <person name="Kozera C."/>
            <person name="Curtis B.A."/>
            <person name="Parsons B.J."/>
            <person name="Bowman S."/>
            <person name="Archibald J.M."/>
        </authorList>
    </citation>
    <scope>NUCLEOTIDE SEQUENCE [LARGE SCALE GENOMIC DNA]</scope>
    <source>
        <strain evidence="7 8">CCMP644</strain>
    </source>
</reference>
<keyword evidence="5" id="KW-0863">Zinc-finger</keyword>
<feature type="domain" description="TFIIB-type" evidence="6">
    <location>
        <begin position="18"/>
        <end position="49"/>
    </location>
</feature>
<organism evidence="7 8">
    <name type="scientific">Hemiselmis andersenii</name>
    <name type="common">Cryptophyte alga</name>
    <dbReference type="NCBI Taxonomy" id="464988"/>
    <lineage>
        <taxon>Eukaryota</taxon>
        <taxon>Cryptophyceae</taxon>
        <taxon>Cryptomonadales</taxon>
        <taxon>Hemiselmidaceae</taxon>
        <taxon>Hemiselmis</taxon>
    </lineage>
</organism>
<dbReference type="Gene3D" id="1.10.472.170">
    <property type="match status" value="1"/>
</dbReference>
<dbReference type="InterPro" id="IPR013150">
    <property type="entry name" value="TFIIB_cyclin"/>
</dbReference>
<sequence>METKDNYNPTQNLQANRPLEKCTDCGSENLLEDKKQGDLICFECGLVLTSHNIDFTSEWRCFADDQRGKDPTRIGDPNHPLLESNSGTLISKGLRGANNLNERLATTQNQSNLQKTDRFLTQSFSKINLFLEKNFLFKGIKERVEELFKSYFDYLTLRSDGSRTRYSLRKDETLSSIAASIFIVSRNEGIPRTFREIYETTKVPKKEIGSRVRAIERSLRGVKISKIRNTEDFISRFCSKLGLPVFISRLAEKLAKTVREKEGLYGKNYISVSAASIHVISQLSPIKNKCTAKEIAKVAGISEITLRLTQKAMYPYRDKILKTLIPPNFNHYKLENSVENFLEN</sequence>
<geneLocation type="nucleomorph" evidence="7"/>
<accession>A9BL15</accession>
<dbReference type="RefSeq" id="XP_001712523.1">
    <property type="nucleotide sequence ID" value="XM_001712471.1"/>
</dbReference>
<keyword evidence="7" id="KW-0542">Nucleomorph</keyword>
<keyword evidence="5" id="KW-0479">Metal-binding</keyword>
<evidence type="ECO:0000313" key="7">
    <source>
        <dbReference type="EMBL" id="ABW98198.1"/>
    </source>
</evidence>
<name>A9BL15_HEMAN</name>
<dbReference type="GO" id="GO:0005634">
    <property type="term" value="C:nucleus"/>
    <property type="evidence" value="ECO:0007669"/>
    <property type="project" value="TreeGrafter"/>
</dbReference>
<evidence type="ECO:0000256" key="4">
    <source>
        <dbReference type="ARBA" id="ARBA00031706"/>
    </source>
</evidence>
<dbReference type="Pfam" id="PF00382">
    <property type="entry name" value="TFIIB"/>
    <property type="match status" value="2"/>
</dbReference>
<dbReference type="GO" id="GO:0070897">
    <property type="term" value="P:transcription preinitiation complex assembly"/>
    <property type="evidence" value="ECO:0007669"/>
    <property type="project" value="InterPro"/>
</dbReference>
<dbReference type="SUPFAM" id="SSF57783">
    <property type="entry name" value="Zinc beta-ribbon"/>
    <property type="match status" value="1"/>
</dbReference>
<dbReference type="PANTHER" id="PTHR11618">
    <property type="entry name" value="TRANSCRIPTION INITIATION FACTOR IIB-RELATED"/>
    <property type="match status" value="1"/>
</dbReference>
<evidence type="ECO:0000256" key="5">
    <source>
        <dbReference type="PROSITE-ProRule" id="PRU00469"/>
    </source>
</evidence>
<dbReference type="PANTHER" id="PTHR11618:SF13">
    <property type="entry name" value="TRANSCRIPTION INITIATION FACTOR IIB"/>
    <property type="match status" value="1"/>
</dbReference>
<dbReference type="EMBL" id="CP000883">
    <property type="protein sequence ID" value="ABW98198.1"/>
    <property type="molecule type" value="Genomic_DNA"/>
</dbReference>
<dbReference type="GO" id="GO:0008270">
    <property type="term" value="F:zinc ion binding"/>
    <property type="evidence" value="ECO:0007669"/>
    <property type="project" value="UniProtKB-KW"/>
</dbReference>
<dbReference type="GeneID" id="5739438"/>
<dbReference type="InterPro" id="IPR013137">
    <property type="entry name" value="Znf_TFIIB"/>
</dbReference>
<dbReference type="GO" id="GO:0017025">
    <property type="term" value="F:TBP-class protein binding"/>
    <property type="evidence" value="ECO:0007669"/>
    <property type="project" value="InterPro"/>
</dbReference>
<dbReference type="PRINTS" id="PR00685">
    <property type="entry name" value="TIFACTORIIB"/>
</dbReference>